<dbReference type="PANTHER" id="PTHR35526">
    <property type="entry name" value="ANTI-SIGMA-F FACTOR RSBW-RELATED"/>
    <property type="match status" value="1"/>
</dbReference>
<keyword evidence="5" id="KW-1185">Reference proteome</keyword>
<dbReference type="CDD" id="cd16936">
    <property type="entry name" value="HATPase_RsbW-like"/>
    <property type="match status" value="1"/>
</dbReference>
<accession>A0A931FZF6</accession>
<name>A0A931FZF6_9ACTN</name>
<dbReference type="Gene3D" id="3.30.565.10">
    <property type="entry name" value="Histidine kinase-like ATPase, C-terminal domain"/>
    <property type="match status" value="1"/>
</dbReference>
<keyword evidence="1" id="KW-0723">Serine/threonine-protein kinase</keyword>
<feature type="domain" description="Histidine kinase/HSP90-like ATPase" evidence="2">
    <location>
        <begin position="211"/>
        <end position="323"/>
    </location>
</feature>
<dbReference type="AlphaFoldDB" id="A0A931FZF6"/>
<dbReference type="EMBL" id="JADQTO010000012">
    <property type="protein sequence ID" value="MBG0564720.1"/>
    <property type="molecule type" value="Genomic_DNA"/>
</dbReference>
<proteinExistence type="predicted"/>
<evidence type="ECO:0000313" key="4">
    <source>
        <dbReference type="EMBL" id="MBG0564720.1"/>
    </source>
</evidence>
<dbReference type="SUPFAM" id="SSF55874">
    <property type="entry name" value="ATPase domain of HSP90 chaperone/DNA topoisomerase II/histidine kinase"/>
    <property type="match status" value="1"/>
</dbReference>
<dbReference type="Pfam" id="PF14417">
    <property type="entry name" value="MEDS"/>
    <property type="match status" value="1"/>
</dbReference>
<reference evidence="4" key="1">
    <citation type="submission" date="2020-11" db="EMBL/GenBank/DDBJ databases">
        <title>Isolation and identification of active actinomycetes.</title>
        <authorList>
            <person name="Sun X."/>
        </authorList>
    </citation>
    <scope>NUCLEOTIDE SEQUENCE</scope>
    <source>
        <strain evidence="4">NEAU-A11</strain>
    </source>
</reference>
<evidence type="ECO:0000259" key="3">
    <source>
        <dbReference type="Pfam" id="PF14417"/>
    </source>
</evidence>
<comment type="caution">
    <text evidence="4">The sequence shown here is derived from an EMBL/GenBank/DDBJ whole genome shotgun (WGS) entry which is preliminary data.</text>
</comment>
<dbReference type="InterPro" id="IPR003594">
    <property type="entry name" value="HATPase_dom"/>
</dbReference>
<dbReference type="PANTHER" id="PTHR35526:SF3">
    <property type="entry name" value="ANTI-SIGMA-F FACTOR RSBW"/>
    <property type="match status" value="1"/>
</dbReference>
<evidence type="ECO:0000256" key="1">
    <source>
        <dbReference type="ARBA" id="ARBA00022527"/>
    </source>
</evidence>
<dbReference type="RefSeq" id="WP_196416502.1">
    <property type="nucleotide sequence ID" value="NZ_JADQTO010000012.1"/>
</dbReference>
<dbReference type="Proteomes" id="UP000598146">
    <property type="component" value="Unassembled WGS sequence"/>
</dbReference>
<dbReference type="GO" id="GO:0004674">
    <property type="term" value="F:protein serine/threonine kinase activity"/>
    <property type="evidence" value="ECO:0007669"/>
    <property type="project" value="UniProtKB-KW"/>
</dbReference>
<evidence type="ECO:0000313" key="5">
    <source>
        <dbReference type="Proteomes" id="UP000598146"/>
    </source>
</evidence>
<gene>
    <name evidence="4" type="ORF">I4J89_25045</name>
</gene>
<dbReference type="InterPro" id="IPR050267">
    <property type="entry name" value="Anti-sigma-factor_SerPK"/>
</dbReference>
<dbReference type="InterPro" id="IPR036890">
    <property type="entry name" value="HATPase_C_sf"/>
</dbReference>
<organism evidence="4 5">
    <name type="scientific">Actinoplanes aureus</name>
    <dbReference type="NCBI Taxonomy" id="2792083"/>
    <lineage>
        <taxon>Bacteria</taxon>
        <taxon>Bacillati</taxon>
        <taxon>Actinomycetota</taxon>
        <taxon>Actinomycetes</taxon>
        <taxon>Micromonosporales</taxon>
        <taxon>Micromonosporaceae</taxon>
        <taxon>Actinoplanes</taxon>
    </lineage>
</organism>
<feature type="domain" description="MEDS" evidence="3">
    <location>
        <begin position="16"/>
        <end position="164"/>
    </location>
</feature>
<dbReference type="InterPro" id="IPR025847">
    <property type="entry name" value="MEDS_domain"/>
</dbReference>
<sequence>MTVQHSDHLRADVFVHSALIFGTTGEAAAALIPELRRSAIAYDEVLLVVGEPIRALLAERVGDLGGVLRSGDPAAFYQRLGFAYEGFRRYLAEQADAGRRVHVIAEPELADGLDDGLRDDRTTAFLAYEAICNETYAPYGSAVTCLWDSRHHPATVLDGVRSTHSHLLTPAGSRPSAQYMAPDAYLAGRRHESLAAVPRDVDHDHTLTGVAQLSALRSALTGWAAGQGFAEEPADDLVVAVVEIASNGLRHAGTPVRVRAWRRGDTLVVQCDDSAGMPVPATAGYHRPGATGAVPGGRGLWLARQLADIVLVDSAAGRTSVRLHFPYAVMHRRPA</sequence>
<dbReference type="Pfam" id="PF13581">
    <property type="entry name" value="HATPase_c_2"/>
    <property type="match status" value="1"/>
</dbReference>
<evidence type="ECO:0000259" key="2">
    <source>
        <dbReference type="Pfam" id="PF13581"/>
    </source>
</evidence>
<protein>
    <submittedName>
        <fullName evidence="4">MEDS domain-containing protein</fullName>
    </submittedName>
</protein>
<keyword evidence="1" id="KW-0418">Kinase</keyword>
<keyword evidence="1" id="KW-0808">Transferase</keyword>